<protein>
    <submittedName>
        <fullName evidence="2">Uncharacterized protein</fullName>
    </submittedName>
</protein>
<gene>
    <name evidence="2" type="ORF">niasHS_001038</name>
</gene>
<evidence type="ECO:0000313" key="3">
    <source>
        <dbReference type="Proteomes" id="UP001620645"/>
    </source>
</evidence>
<evidence type="ECO:0000256" key="1">
    <source>
        <dbReference type="SAM" id="MobiDB-lite"/>
    </source>
</evidence>
<comment type="caution">
    <text evidence="2">The sequence shown here is derived from an EMBL/GenBank/DDBJ whole genome shotgun (WGS) entry which is preliminary data.</text>
</comment>
<accession>A0ABD2K813</accession>
<organism evidence="2 3">
    <name type="scientific">Heterodera schachtii</name>
    <name type="common">Sugarbeet cyst nematode worm</name>
    <name type="synonym">Tylenchus schachtii</name>
    <dbReference type="NCBI Taxonomy" id="97005"/>
    <lineage>
        <taxon>Eukaryota</taxon>
        <taxon>Metazoa</taxon>
        <taxon>Ecdysozoa</taxon>
        <taxon>Nematoda</taxon>
        <taxon>Chromadorea</taxon>
        <taxon>Rhabditida</taxon>
        <taxon>Tylenchina</taxon>
        <taxon>Tylenchomorpha</taxon>
        <taxon>Tylenchoidea</taxon>
        <taxon>Heteroderidae</taxon>
        <taxon>Heteroderinae</taxon>
        <taxon>Heterodera</taxon>
    </lineage>
</organism>
<proteinExistence type="predicted"/>
<sequence length="120" mass="12779">MSARADLKTGQMSASNAVRELMMLKCHSRKSIPAGIRSPFVPEFCGAIWGATNQSESGRRKSTAAICDRESFSGSTERPPACTASQARAPAKTQSRLRLAGKDGRSATTAAHQSHKNVCV</sequence>
<dbReference type="EMBL" id="JBICCN010000042">
    <property type="protein sequence ID" value="KAL3099050.1"/>
    <property type="molecule type" value="Genomic_DNA"/>
</dbReference>
<dbReference type="AlphaFoldDB" id="A0ABD2K813"/>
<dbReference type="Proteomes" id="UP001620645">
    <property type="component" value="Unassembled WGS sequence"/>
</dbReference>
<name>A0ABD2K813_HETSC</name>
<feature type="region of interest" description="Disordered" evidence="1">
    <location>
        <begin position="52"/>
        <end position="120"/>
    </location>
</feature>
<reference evidence="2 3" key="1">
    <citation type="submission" date="2024-10" db="EMBL/GenBank/DDBJ databases">
        <authorList>
            <person name="Kim D."/>
        </authorList>
    </citation>
    <scope>NUCLEOTIDE SEQUENCE [LARGE SCALE GENOMIC DNA]</scope>
    <source>
        <strain evidence="2">Taebaek</strain>
    </source>
</reference>
<evidence type="ECO:0000313" key="2">
    <source>
        <dbReference type="EMBL" id="KAL3099050.1"/>
    </source>
</evidence>
<keyword evidence="3" id="KW-1185">Reference proteome</keyword>